<dbReference type="InterPro" id="IPR007208">
    <property type="entry name" value="MrpF/PhaF-like"/>
</dbReference>
<reference evidence="7 8" key="1">
    <citation type="journal article" date="2010" name="J. Bacteriol.">
        <title>Complete genome sequence of Anaplasma marginale subsp. centrale.</title>
        <authorList>
            <person name="Herndon D.R."/>
            <person name="Palmer G.H."/>
            <person name="Shkap V."/>
            <person name="Knowles D.P. Jr."/>
            <person name="Brayton K.A."/>
        </authorList>
    </citation>
    <scope>NUCLEOTIDE SEQUENCE [LARGE SCALE GENOMIC DNA]</scope>
    <source>
        <strain evidence="7 8">Israel</strain>
    </source>
</reference>
<evidence type="ECO:0000256" key="4">
    <source>
        <dbReference type="ARBA" id="ARBA00022989"/>
    </source>
</evidence>
<gene>
    <name evidence="7" type="ordered locus">ACIS_00489</name>
</gene>
<evidence type="ECO:0000256" key="2">
    <source>
        <dbReference type="ARBA" id="ARBA00022475"/>
    </source>
</evidence>
<dbReference type="Pfam" id="PF04066">
    <property type="entry name" value="MrpF_PhaF"/>
    <property type="match status" value="1"/>
</dbReference>
<dbReference type="eggNOG" id="COG2212">
    <property type="taxonomic scope" value="Bacteria"/>
</dbReference>
<dbReference type="KEGG" id="acn:ACIS_00489"/>
<feature type="transmembrane region" description="Helical" evidence="6">
    <location>
        <begin position="6"/>
        <end position="28"/>
    </location>
</feature>
<dbReference type="EMBL" id="CP001759">
    <property type="protein sequence ID" value="ACZ49110.1"/>
    <property type="molecule type" value="Genomic_DNA"/>
</dbReference>
<dbReference type="PROSITE" id="PS51257">
    <property type="entry name" value="PROKAR_LIPOPROTEIN"/>
    <property type="match status" value="1"/>
</dbReference>
<dbReference type="STRING" id="574556.ACIS_00489"/>
<keyword evidence="3 6" id="KW-0812">Transmembrane</keyword>
<dbReference type="Proteomes" id="UP000000630">
    <property type="component" value="Chromosome"/>
</dbReference>
<evidence type="ECO:0000256" key="5">
    <source>
        <dbReference type="ARBA" id="ARBA00023136"/>
    </source>
</evidence>
<evidence type="ECO:0000256" key="1">
    <source>
        <dbReference type="ARBA" id="ARBA00004651"/>
    </source>
</evidence>
<feature type="transmembrane region" description="Helical" evidence="6">
    <location>
        <begin position="72"/>
        <end position="90"/>
    </location>
</feature>
<keyword evidence="5 6" id="KW-0472">Membrane</keyword>
<sequence>MRCIITLGLAVLIFSIFVLIACMFAMLYKVITSGFIGDRMLAASAFNTYGVVLIAALGVLADAQEFFVDVSLVYACIGLVSAVGFAKFFASNRG</sequence>
<accession>D1AU82</accession>
<keyword evidence="8" id="KW-1185">Reference proteome</keyword>
<evidence type="ECO:0000313" key="7">
    <source>
        <dbReference type="EMBL" id="ACZ49110.1"/>
    </source>
</evidence>
<proteinExistence type="predicted"/>
<evidence type="ECO:0000256" key="3">
    <source>
        <dbReference type="ARBA" id="ARBA00022692"/>
    </source>
</evidence>
<dbReference type="AlphaFoldDB" id="D1AU82"/>
<organism evidence="7 8">
    <name type="scientific">Anaplasma centrale (strain Israel)</name>
    <name type="common">Anaplasma marginale subsp. centrale (strain Israel)</name>
    <dbReference type="NCBI Taxonomy" id="574556"/>
    <lineage>
        <taxon>Bacteria</taxon>
        <taxon>Pseudomonadati</taxon>
        <taxon>Pseudomonadota</taxon>
        <taxon>Alphaproteobacteria</taxon>
        <taxon>Rickettsiales</taxon>
        <taxon>Anaplasmataceae</taxon>
        <taxon>Anaplasma</taxon>
    </lineage>
</organism>
<protein>
    <submittedName>
        <fullName evidence="7">Putative monovalent cation/H+ antiporter subunit F</fullName>
    </submittedName>
</protein>
<evidence type="ECO:0000313" key="8">
    <source>
        <dbReference type="Proteomes" id="UP000000630"/>
    </source>
</evidence>
<dbReference type="GO" id="GO:0005886">
    <property type="term" value="C:plasma membrane"/>
    <property type="evidence" value="ECO:0007669"/>
    <property type="project" value="UniProtKB-SubCell"/>
</dbReference>
<feature type="transmembrane region" description="Helical" evidence="6">
    <location>
        <begin position="40"/>
        <end position="60"/>
    </location>
</feature>
<name>D1AU82_ANACI</name>
<dbReference type="HOGENOM" id="CLU_125825_2_1_5"/>
<dbReference type="GO" id="GO:0015075">
    <property type="term" value="F:monoatomic ion transmembrane transporter activity"/>
    <property type="evidence" value="ECO:0007669"/>
    <property type="project" value="InterPro"/>
</dbReference>
<dbReference type="NCBIfam" id="NF009249">
    <property type="entry name" value="PRK12603.1"/>
    <property type="match status" value="1"/>
</dbReference>
<keyword evidence="2" id="KW-1003">Cell membrane</keyword>
<keyword evidence="4 6" id="KW-1133">Transmembrane helix</keyword>
<evidence type="ECO:0000256" key="6">
    <source>
        <dbReference type="SAM" id="Phobius"/>
    </source>
</evidence>
<comment type="subcellular location">
    <subcellularLocation>
        <location evidence="1">Cell membrane</location>
        <topology evidence="1">Multi-pass membrane protein</topology>
    </subcellularLocation>
</comment>